<accession>A0A7X9X2V7</accession>
<keyword evidence="3" id="KW-1185">Reference proteome</keyword>
<sequence length="108" mass="12446">MTNWKKLIESTDPEMKRGTLLRFAAGQPFESHVVMMVCEAPDKSDRLGLITISGYKAGINCYVVFPKETSPYYVSTRWLIDNWQLWVWPDGDVNEVEVHEPLNALEIE</sequence>
<organism evidence="2 3">
    <name type="scientific">Paraburkholderia antibiotica</name>
    <dbReference type="NCBI Taxonomy" id="2728839"/>
    <lineage>
        <taxon>Bacteria</taxon>
        <taxon>Pseudomonadati</taxon>
        <taxon>Pseudomonadota</taxon>
        <taxon>Betaproteobacteria</taxon>
        <taxon>Burkholderiales</taxon>
        <taxon>Burkholderiaceae</taxon>
        <taxon>Paraburkholderia</taxon>
    </lineage>
</organism>
<comment type="caution">
    <text evidence="2">The sequence shown here is derived from an EMBL/GenBank/DDBJ whole genome shotgun (WGS) entry which is preliminary data.</text>
</comment>
<name>A0A7X9X2V7_9BURK</name>
<evidence type="ECO:0000313" key="3">
    <source>
        <dbReference type="Proteomes" id="UP000583127"/>
    </source>
</evidence>
<dbReference type="EMBL" id="JABBFZ010000002">
    <property type="protein sequence ID" value="NML30423.1"/>
    <property type="molecule type" value="Genomic_DNA"/>
</dbReference>
<evidence type="ECO:0000259" key="1">
    <source>
        <dbReference type="Pfam" id="PF15572"/>
    </source>
</evidence>
<dbReference type="RefSeq" id="WP_169496684.1">
    <property type="nucleotide sequence ID" value="NZ_JABBFZ010000002.1"/>
</dbReference>
<evidence type="ECO:0000313" key="2">
    <source>
        <dbReference type="EMBL" id="NML30423.1"/>
    </source>
</evidence>
<feature type="domain" description="Immunity protein 45" evidence="1">
    <location>
        <begin position="15"/>
        <end position="98"/>
    </location>
</feature>
<reference evidence="2 3" key="1">
    <citation type="submission" date="2020-04" db="EMBL/GenBank/DDBJ databases">
        <title>Paraburkholderia sp. G-4-1-8 isolated from soil.</title>
        <authorList>
            <person name="Dahal R.H."/>
        </authorList>
    </citation>
    <scope>NUCLEOTIDE SEQUENCE [LARGE SCALE GENOMIC DNA]</scope>
    <source>
        <strain evidence="2 3">G-4-1-8</strain>
    </source>
</reference>
<protein>
    <recommendedName>
        <fullName evidence="1">Immunity protein 45 domain-containing protein</fullName>
    </recommendedName>
</protein>
<proteinExistence type="predicted"/>
<dbReference type="Pfam" id="PF15572">
    <property type="entry name" value="Imm45"/>
    <property type="match status" value="1"/>
</dbReference>
<gene>
    <name evidence="2" type="ORF">HHL14_06220</name>
</gene>
<dbReference type="Proteomes" id="UP000583127">
    <property type="component" value="Unassembled WGS sequence"/>
</dbReference>
<dbReference type="InterPro" id="IPR029077">
    <property type="entry name" value="Imm45"/>
</dbReference>
<dbReference type="AlphaFoldDB" id="A0A7X9X2V7"/>